<dbReference type="Pfam" id="PF07963">
    <property type="entry name" value="N_methyl"/>
    <property type="match status" value="1"/>
</dbReference>
<organism evidence="4">
    <name type="scientific">Candidatus Enterococcus dunnyi</name>
    <dbReference type="NCBI Taxonomy" id="1834192"/>
    <lineage>
        <taxon>Bacteria</taxon>
        <taxon>Bacillati</taxon>
        <taxon>Bacillota</taxon>
        <taxon>Bacilli</taxon>
        <taxon>Lactobacillales</taxon>
        <taxon>Enterococcaceae</taxon>
        <taxon>Enterococcus</taxon>
    </lineage>
</organism>
<gene>
    <name evidence="5" type="ORF">A5889_001048</name>
    <name evidence="4" type="ORF">A5889_002031</name>
</gene>
<protein>
    <recommendedName>
        <fullName evidence="7">Prepilin-type N-terminal cleavage/methylation domain-containing protein</fullName>
    </recommendedName>
</protein>
<keyword evidence="3" id="KW-0812">Transmembrane</keyword>
<dbReference type="InterPro" id="IPR012902">
    <property type="entry name" value="N_methyl_site"/>
</dbReference>
<sequence>MKKLLKDEKGLSLVEMIATLAIFSIVILFFGMIINSLGKAFTIQGQQVEFQQIANDMIVQMNGIMNKKGLYEKAGYLGKFTTNGTTGKSSWLDQQVITVFDPERADLKSIDWIDAGKNKIGITDVLDAEKSAGKTYQLKNKDYKIKVFQKKNKNESLKTQFETPNYRDTFTIQTSVTILFYKDQIDFSDYLEAGGEDINLSGAQGIEEKEAAKILYVRKAELTYRDEMKARGEIPGEGRW</sequence>
<keyword evidence="3" id="KW-0472">Membrane</keyword>
<evidence type="ECO:0008006" key="7">
    <source>
        <dbReference type="Google" id="ProtNLM"/>
    </source>
</evidence>
<dbReference type="AlphaFoldDB" id="A0A200J9I0"/>
<reference evidence="5" key="2">
    <citation type="submission" date="2017-05" db="EMBL/GenBank/DDBJ databases">
        <authorList>
            <consortium name="The Broad Institute Genomics Platform"/>
            <consortium name="The Broad Institute Genomic Center for Infectious Diseases"/>
            <person name="Earl A."/>
            <person name="Manson A."/>
            <person name="Schwartman J."/>
            <person name="Gilmore M."/>
            <person name="Abouelleil A."/>
            <person name="Cao P."/>
            <person name="Chapman S."/>
            <person name="Cusick C."/>
            <person name="Shea T."/>
            <person name="Young S."/>
            <person name="Neafsey D."/>
            <person name="Nusbaum C."/>
            <person name="Birren B."/>
        </authorList>
    </citation>
    <scope>NUCLEOTIDE SEQUENCE</scope>
    <source>
        <strain evidence="5">9D6_DIV0238</strain>
    </source>
</reference>
<dbReference type="GO" id="GO:0009986">
    <property type="term" value="C:cell surface"/>
    <property type="evidence" value="ECO:0007669"/>
    <property type="project" value="UniProtKB-SubCell"/>
</dbReference>
<proteinExistence type="predicted"/>
<accession>A0A200J9I0</accession>
<evidence type="ECO:0000313" key="5">
    <source>
        <dbReference type="EMBL" id="WYJ93548.1"/>
    </source>
</evidence>
<dbReference type="NCBIfam" id="TIGR02532">
    <property type="entry name" value="IV_pilin_GFxxxE"/>
    <property type="match status" value="1"/>
</dbReference>
<keyword evidence="3" id="KW-1133">Transmembrane helix</keyword>
<name>A0A200J9I0_9ENTE</name>
<dbReference type="Proteomes" id="UP000196151">
    <property type="component" value="Chromosome"/>
</dbReference>
<dbReference type="EMBL" id="CP147246">
    <property type="protein sequence ID" value="WYJ93548.1"/>
    <property type="molecule type" value="Genomic_DNA"/>
</dbReference>
<evidence type="ECO:0000313" key="6">
    <source>
        <dbReference type="Proteomes" id="UP000196151"/>
    </source>
</evidence>
<keyword evidence="2" id="KW-0178">Competence</keyword>
<evidence type="ECO:0000256" key="1">
    <source>
        <dbReference type="ARBA" id="ARBA00004241"/>
    </source>
</evidence>
<reference evidence="4" key="1">
    <citation type="submission" date="2017-05" db="EMBL/GenBank/DDBJ databases">
        <title>The Genome Sequence of Enterococcus sp. 9D6_DIV0238.</title>
        <authorList>
            <consortium name="The Broad Institute Genomics Platform"/>
            <consortium name="The Broad Institute Genomic Center for Infectious Diseases"/>
            <person name="Earl A."/>
            <person name="Manson A."/>
            <person name="Schwartman J."/>
            <person name="Gilmore M."/>
            <person name="Abouelleil A."/>
            <person name="Cao P."/>
            <person name="Chapman S."/>
            <person name="Cusick C."/>
            <person name="Shea T."/>
            <person name="Young S."/>
            <person name="Neafsey D."/>
            <person name="Nusbaum C."/>
            <person name="Birren B."/>
        </authorList>
    </citation>
    <scope>NUCLEOTIDE SEQUENCE [LARGE SCALE GENOMIC DNA]</scope>
    <source>
        <strain evidence="4">9D6_DIV0238</strain>
    </source>
</reference>
<comment type="subcellular location">
    <subcellularLocation>
        <location evidence="1">Cell surface</location>
    </subcellularLocation>
</comment>
<dbReference type="GO" id="GO:0030420">
    <property type="term" value="P:establishment of competence for transformation"/>
    <property type="evidence" value="ECO:0007669"/>
    <property type="project" value="UniProtKB-KW"/>
</dbReference>
<dbReference type="EMBL" id="NIBQ01000002">
    <property type="protein sequence ID" value="OUZ33320.1"/>
    <property type="molecule type" value="Genomic_DNA"/>
</dbReference>
<keyword evidence="6" id="KW-1185">Reference proteome</keyword>
<evidence type="ECO:0000256" key="2">
    <source>
        <dbReference type="ARBA" id="ARBA00023287"/>
    </source>
</evidence>
<reference evidence="5" key="3">
    <citation type="submission" date="2024-03" db="EMBL/GenBank/DDBJ databases">
        <title>The Genome Sequence of Enterococcus sp. DIV0238c.</title>
        <authorList>
            <consortium name="The Broad Institute Genomics Platform"/>
            <consortium name="The Broad Institute Microbial Omics Core"/>
            <consortium name="The Broad Institute Genomic Center for Infectious Diseases"/>
            <person name="Earl A."/>
            <person name="Manson A."/>
            <person name="Gilmore M."/>
            <person name="Schwartman J."/>
            <person name="Shea T."/>
            <person name="Abouelleil A."/>
            <person name="Cao P."/>
            <person name="Chapman S."/>
            <person name="Cusick C."/>
            <person name="Young S."/>
            <person name="Neafsey D."/>
            <person name="Nusbaum C."/>
            <person name="Birren B."/>
        </authorList>
    </citation>
    <scope>NUCLEOTIDE SEQUENCE</scope>
    <source>
        <strain evidence="5">9D6_DIV0238</strain>
    </source>
</reference>
<evidence type="ECO:0000313" key="4">
    <source>
        <dbReference type="EMBL" id="OUZ33320.1"/>
    </source>
</evidence>
<feature type="transmembrane region" description="Helical" evidence="3">
    <location>
        <begin position="12"/>
        <end position="34"/>
    </location>
</feature>
<dbReference type="RefSeq" id="WP_176372839.1">
    <property type="nucleotide sequence ID" value="NZ_CP147246.1"/>
</dbReference>
<evidence type="ECO:0000256" key="3">
    <source>
        <dbReference type="SAM" id="Phobius"/>
    </source>
</evidence>